<dbReference type="InterPro" id="IPR044791">
    <property type="entry name" value="Beta-glucanase/XTH"/>
</dbReference>
<dbReference type="GO" id="GO:0016762">
    <property type="term" value="F:xyloglucan:xyloglucosyl transferase activity"/>
    <property type="evidence" value="ECO:0007669"/>
    <property type="project" value="UniProtKB-EC"/>
</dbReference>
<comment type="PTM">
    <text evidence="6">Contains at least one intrachain disulfide bond essential for its enzymatic activity.</text>
</comment>
<keyword evidence="11" id="KW-1185">Reference proteome</keyword>
<evidence type="ECO:0000256" key="6">
    <source>
        <dbReference type="RuleBase" id="RU361120"/>
    </source>
</evidence>
<reference evidence="9" key="3">
    <citation type="submission" date="2020-06" db="EMBL/GenBank/DDBJ databases">
        <title>Helianthus annuus Genome sequencing and assembly Release 2.</title>
        <authorList>
            <person name="Gouzy J."/>
            <person name="Langlade N."/>
            <person name="Munos S."/>
        </authorList>
    </citation>
    <scope>NUCLEOTIDE SEQUENCE</scope>
    <source>
        <tissue evidence="9">Leaves</tissue>
    </source>
</reference>
<dbReference type="InterPro" id="IPR016455">
    <property type="entry name" value="XTH"/>
</dbReference>
<organism evidence="10 11">
    <name type="scientific">Helianthus annuus</name>
    <name type="common">Common sunflower</name>
    <dbReference type="NCBI Taxonomy" id="4232"/>
    <lineage>
        <taxon>Eukaryota</taxon>
        <taxon>Viridiplantae</taxon>
        <taxon>Streptophyta</taxon>
        <taxon>Embryophyta</taxon>
        <taxon>Tracheophyta</taxon>
        <taxon>Spermatophyta</taxon>
        <taxon>Magnoliopsida</taxon>
        <taxon>eudicotyledons</taxon>
        <taxon>Gunneridae</taxon>
        <taxon>Pentapetalae</taxon>
        <taxon>asterids</taxon>
        <taxon>campanulids</taxon>
        <taxon>Asterales</taxon>
        <taxon>Asteraceae</taxon>
        <taxon>Asteroideae</taxon>
        <taxon>Heliantheae alliance</taxon>
        <taxon>Heliantheae</taxon>
        <taxon>Helianthus</taxon>
    </lineage>
</organism>
<dbReference type="InterPro" id="IPR010713">
    <property type="entry name" value="XET_C"/>
</dbReference>
<dbReference type="EMBL" id="CM007905">
    <property type="protein sequence ID" value="OTF92688.1"/>
    <property type="molecule type" value="Genomic_DNA"/>
</dbReference>
<keyword evidence="3" id="KW-1015">Disulfide bond</keyword>
<dbReference type="InterPro" id="IPR000757">
    <property type="entry name" value="Beta-glucanase-like"/>
</dbReference>
<feature type="domain" description="GH16" evidence="8">
    <location>
        <begin position="52"/>
        <end position="254"/>
    </location>
</feature>
<evidence type="ECO:0000256" key="4">
    <source>
        <dbReference type="ARBA" id="ARBA00023295"/>
    </source>
</evidence>
<sequence length="341" mass="39005">MYSHLTIFILYIHTHIFMRFIPICNPIKINMLYFTYVQLIILCTIATLKPSIALNLSIVPFNEAFAPIYGNQSVVHSDDGKLIQISMDQRTPYGSGFTSQYAYNHGVFTALIKLPNNTYSAGVVASFYLQNKELMRDEIDFEFLGHIDGEKWVLQTNVYGNGSNQHRGREERYTLPFDPSQDFHNYTILWNTGRIIFYVDEWPIREVENVNGMGGDFPSKPMHLYGTIWDGSDWATYKGKYRVDIQRGPFVTGYSFVINGCRVDKSVSVPDECDVAIPIGLMTSDERLRMKWFRGWCMTYSYCNDKDRSRDSFPECGVEDPGIQLAPAPQPVSSGASSRFI</sequence>
<comment type="similarity">
    <text evidence="6">Belongs to the glycosyl hydrolase 16 family.</text>
</comment>
<dbReference type="SUPFAM" id="SSF49899">
    <property type="entry name" value="Concanavalin A-like lectins/glucanases"/>
    <property type="match status" value="1"/>
</dbReference>
<gene>
    <name evidence="10" type="ORF">HannXRQ_Chr16g0524631</name>
    <name evidence="9" type="ORF">HanXRQr2_Chr16g0767051</name>
</gene>
<feature type="active site" description="Nucleophile" evidence="5">
    <location>
        <position position="138"/>
    </location>
</feature>
<accession>A0A251S1Y5</accession>
<dbReference type="GO" id="GO:0010411">
    <property type="term" value="P:xyloglucan metabolic process"/>
    <property type="evidence" value="ECO:0007669"/>
    <property type="project" value="InterPro"/>
</dbReference>
<dbReference type="GO" id="GO:0071555">
    <property type="term" value="P:cell wall organization"/>
    <property type="evidence" value="ECO:0007669"/>
    <property type="project" value="UniProtKB-KW"/>
</dbReference>
<protein>
    <recommendedName>
        <fullName evidence="6">Xyloglucan endotransglucosylase/hydrolase</fullName>
        <ecNumber evidence="6">2.4.1.207</ecNumber>
    </recommendedName>
</protein>
<feature type="transmembrane region" description="Helical" evidence="7">
    <location>
        <begin position="6"/>
        <end position="24"/>
    </location>
</feature>
<keyword evidence="7" id="KW-0472">Membrane</keyword>
<dbReference type="PROSITE" id="PS51762">
    <property type="entry name" value="GH16_2"/>
    <property type="match status" value="1"/>
</dbReference>
<comment type="function">
    <text evidence="6">Catalyzes xyloglucan endohydrolysis (XEH) and/or endotransglycosylation (XET). Cleaves and religates xyloglucan polymers, an essential constituent of the primary cell wall, and thereby participates in cell wall construction of growing tissues.</text>
</comment>
<keyword evidence="7" id="KW-0812">Transmembrane</keyword>
<keyword evidence="7" id="KW-1133">Transmembrane helix</keyword>
<dbReference type="EC" id="2.4.1.207" evidence="6"/>
<feature type="transmembrane region" description="Helical" evidence="7">
    <location>
        <begin position="31"/>
        <end position="48"/>
    </location>
</feature>
<dbReference type="Proteomes" id="UP000215914">
    <property type="component" value="Chromosome 16"/>
</dbReference>
<evidence type="ECO:0000256" key="7">
    <source>
        <dbReference type="SAM" id="Phobius"/>
    </source>
</evidence>
<keyword evidence="6" id="KW-0052">Apoplast</keyword>
<dbReference type="Gene3D" id="2.60.120.200">
    <property type="match status" value="1"/>
</dbReference>
<keyword evidence="6" id="KW-0964">Secreted</keyword>
<evidence type="ECO:0000313" key="11">
    <source>
        <dbReference type="Proteomes" id="UP000215914"/>
    </source>
</evidence>
<keyword evidence="10" id="KW-0430">Lectin</keyword>
<dbReference type="GO" id="GO:0042546">
    <property type="term" value="P:cell wall biogenesis"/>
    <property type="evidence" value="ECO:0007669"/>
    <property type="project" value="InterPro"/>
</dbReference>
<evidence type="ECO:0000256" key="5">
    <source>
        <dbReference type="PIRSR" id="PIRSR005604-1"/>
    </source>
</evidence>
<dbReference type="GO" id="GO:0048046">
    <property type="term" value="C:apoplast"/>
    <property type="evidence" value="ECO:0007669"/>
    <property type="project" value="UniProtKB-SubCell"/>
</dbReference>
<dbReference type="PIRSF" id="PIRSF005604">
    <property type="entry name" value="XET"/>
    <property type="match status" value="1"/>
</dbReference>
<keyword evidence="2 6" id="KW-0378">Hydrolase</keyword>
<keyword evidence="6" id="KW-0134">Cell wall</keyword>
<dbReference type="STRING" id="4232.A0A251S1Y5"/>
<evidence type="ECO:0000313" key="10">
    <source>
        <dbReference type="EMBL" id="OTF92688.1"/>
    </source>
</evidence>
<dbReference type="GO" id="GO:0004553">
    <property type="term" value="F:hydrolase activity, hydrolyzing O-glycosyl compounds"/>
    <property type="evidence" value="ECO:0007669"/>
    <property type="project" value="InterPro"/>
</dbReference>
<evidence type="ECO:0000256" key="3">
    <source>
        <dbReference type="ARBA" id="ARBA00023157"/>
    </source>
</evidence>
<proteinExistence type="inferred from homology"/>
<evidence type="ECO:0000256" key="2">
    <source>
        <dbReference type="ARBA" id="ARBA00022801"/>
    </source>
</evidence>
<dbReference type="InParanoid" id="A0A251S1Y5"/>
<keyword evidence="1 6" id="KW-0808">Transferase</keyword>
<keyword evidence="6" id="KW-0961">Cell wall biogenesis/degradation</keyword>
<evidence type="ECO:0000256" key="1">
    <source>
        <dbReference type="ARBA" id="ARBA00022679"/>
    </source>
</evidence>
<dbReference type="InterPro" id="IPR013320">
    <property type="entry name" value="ConA-like_dom_sf"/>
</dbReference>
<evidence type="ECO:0000313" key="9">
    <source>
        <dbReference type="EMBL" id="KAF5761606.1"/>
    </source>
</evidence>
<dbReference type="EMBL" id="MNCJ02000331">
    <property type="protein sequence ID" value="KAF5761606.1"/>
    <property type="molecule type" value="Genomic_DNA"/>
</dbReference>
<reference evidence="9 11" key="1">
    <citation type="journal article" date="2017" name="Nature">
        <title>The sunflower genome provides insights into oil metabolism, flowering and Asterid evolution.</title>
        <authorList>
            <person name="Badouin H."/>
            <person name="Gouzy J."/>
            <person name="Grassa C.J."/>
            <person name="Murat F."/>
            <person name="Staton S.E."/>
            <person name="Cottret L."/>
            <person name="Lelandais-Briere C."/>
            <person name="Owens G.L."/>
            <person name="Carrere S."/>
            <person name="Mayjonade B."/>
            <person name="Legrand L."/>
            <person name="Gill N."/>
            <person name="Kane N.C."/>
            <person name="Bowers J.E."/>
            <person name="Hubner S."/>
            <person name="Bellec A."/>
            <person name="Berard A."/>
            <person name="Berges H."/>
            <person name="Blanchet N."/>
            <person name="Boniface M.C."/>
            <person name="Brunel D."/>
            <person name="Catrice O."/>
            <person name="Chaidir N."/>
            <person name="Claudel C."/>
            <person name="Donnadieu C."/>
            <person name="Faraut T."/>
            <person name="Fievet G."/>
            <person name="Helmstetter N."/>
            <person name="King M."/>
            <person name="Knapp S.J."/>
            <person name="Lai Z."/>
            <person name="Le Paslier M.C."/>
            <person name="Lippi Y."/>
            <person name="Lorenzon L."/>
            <person name="Mandel J.R."/>
            <person name="Marage G."/>
            <person name="Marchand G."/>
            <person name="Marquand E."/>
            <person name="Bret-Mestries E."/>
            <person name="Morien E."/>
            <person name="Nambeesan S."/>
            <person name="Nguyen T."/>
            <person name="Pegot-Espagnet P."/>
            <person name="Pouilly N."/>
            <person name="Raftis F."/>
            <person name="Sallet E."/>
            <person name="Schiex T."/>
            <person name="Thomas J."/>
            <person name="Vandecasteele C."/>
            <person name="Vares D."/>
            <person name="Vear F."/>
            <person name="Vautrin S."/>
            <person name="Crespi M."/>
            <person name="Mangin B."/>
            <person name="Burke J.M."/>
            <person name="Salse J."/>
            <person name="Munos S."/>
            <person name="Vincourt P."/>
            <person name="Rieseberg L.H."/>
            <person name="Langlade N.B."/>
        </authorList>
    </citation>
    <scope>NUCLEOTIDE SEQUENCE [LARGE SCALE GENOMIC DNA]</scope>
    <source>
        <strain evidence="11">cv. SF193</strain>
        <tissue evidence="9">Leaves</tissue>
    </source>
</reference>
<reference evidence="10" key="2">
    <citation type="submission" date="2017-02" db="EMBL/GenBank/DDBJ databases">
        <title>Sunflower complete genome.</title>
        <authorList>
            <person name="Langlade N."/>
            <person name="Munos S."/>
        </authorList>
    </citation>
    <scope>NUCLEOTIDE SEQUENCE [LARGE SCALE GENOMIC DNA]</scope>
    <source>
        <tissue evidence="10">Leaves</tissue>
    </source>
</reference>
<keyword evidence="9" id="KW-0328">Glycosyltransferase</keyword>
<feature type="active site" description="Proton donor" evidence="5">
    <location>
        <position position="142"/>
    </location>
</feature>
<evidence type="ECO:0000259" key="8">
    <source>
        <dbReference type="PROSITE" id="PS51762"/>
    </source>
</evidence>
<dbReference type="GO" id="GO:0030246">
    <property type="term" value="F:carbohydrate binding"/>
    <property type="evidence" value="ECO:0007669"/>
    <property type="project" value="UniProtKB-KW"/>
</dbReference>
<dbReference type="PANTHER" id="PTHR31062">
    <property type="entry name" value="XYLOGLUCAN ENDOTRANSGLUCOSYLASE/HYDROLASE PROTEIN 8-RELATED"/>
    <property type="match status" value="1"/>
</dbReference>
<comment type="subcellular location">
    <subcellularLocation>
        <location evidence="6">Secreted</location>
        <location evidence="6">Cell wall</location>
    </subcellularLocation>
    <subcellularLocation>
        <location evidence="6">Secreted</location>
        <location evidence="6">Extracellular space</location>
        <location evidence="6">Apoplast</location>
    </subcellularLocation>
</comment>
<dbReference type="Pfam" id="PF00722">
    <property type="entry name" value="Glyco_hydro_16"/>
    <property type="match status" value="1"/>
</dbReference>
<dbReference type="AlphaFoldDB" id="A0A251S1Y5"/>
<name>A0A251S1Y5_HELAN</name>
<dbReference type="Pfam" id="PF06955">
    <property type="entry name" value="XET_C"/>
    <property type="match status" value="1"/>
</dbReference>
<dbReference type="Gramene" id="mRNA:HanXRQr2_Chr16g0767051">
    <property type="protein sequence ID" value="CDS:HanXRQr2_Chr16g0767051.1"/>
    <property type="gene ID" value="HanXRQr2_Chr16g0767051"/>
</dbReference>
<keyword evidence="4 6" id="KW-0326">Glycosidase</keyword>